<dbReference type="InterPro" id="IPR001001">
    <property type="entry name" value="DNA_polIII_beta"/>
</dbReference>
<keyword evidence="15" id="KW-1185">Reference proteome</keyword>
<evidence type="ECO:0000256" key="6">
    <source>
        <dbReference type="ARBA" id="ARBA00022695"/>
    </source>
</evidence>
<dbReference type="SUPFAM" id="SSF55979">
    <property type="entry name" value="DNA clamp"/>
    <property type="match status" value="3"/>
</dbReference>
<dbReference type="PANTHER" id="PTHR30478">
    <property type="entry name" value="DNA POLYMERASE III SUBUNIT BETA"/>
    <property type="match status" value="1"/>
</dbReference>
<evidence type="ECO:0000256" key="7">
    <source>
        <dbReference type="ARBA" id="ARBA00022705"/>
    </source>
</evidence>
<evidence type="ECO:0000259" key="12">
    <source>
        <dbReference type="Pfam" id="PF02767"/>
    </source>
</evidence>
<dbReference type="Gene3D" id="3.70.10.10">
    <property type="match status" value="1"/>
</dbReference>
<evidence type="ECO:0000256" key="10">
    <source>
        <dbReference type="PIRNR" id="PIRNR000804"/>
    </source>
</evidence>
<comment type="subcellular location">
    <subcellularLocation>
        <location evidence="1 10">Cytoplasm</location>
    </subcellularLocation>
</comment>
<dbReference type="AlphaFoldDB" id="A0A245ZWH0"/>
<dbReference type="PIRSF" id="PIRSF000804">
    <property type="entry name" value="DNA_pol_III_b"/>
    <property type="match status" value="1"/>
</dbReference>
<accession>A0A245ZWH0</accession>
<evidence type="ECO:0000259" key="13">
    <source>
        <dbReference type="Pfam" id="PF02768"/>
    </source>
</evidence>
<dbReference type="InterPro" id="IPR022637">
    <property type="entry name" value="DNA_polIII_beta_cen"/>
</dbReference>
<protein>
    <recommendedName>
        <fullName evidence="3 10">Beta sliding clamp</fullName>
    </recommendedName>
</protein>
<dbReference type="GO" id="GO:0003677">
    <property type="term" value="F:DNA binding"/>
    <property type="evidence" value="ECO:0007669"/>
    <property type="project" value="UniProtKB-UniRule"/>
</dbReference>
<evidence type="ECO:0000256" key="5">
    <source>
        <dbReference type="ARBA" id="ARBA00022679"/>
    </source>
</evidence>
<sequence length="372" mass="39559">MSGPVKLVFEASQLAAALRDARAAVQRRNTIPILHNVLIEAAADGAVTITASDLDVMIVRRLRAAQVSGAARFTIAGHRLADVVSAFDAGAQVTLEIDGPAAVVKSGRARLRFSTLPATDFPILPAPTSPTEFQIGAAALLRAISAVRHAISTEETRYYLNGIFVHVSAGKLRFAATDGHRLARFVTDVPAGADGMPDVILRTRCIEMLRSATDESDQVLSVAIGRDRVSFDIDEMRIVAKVIDGTFPDYTRVIPASTTSSLDVDADALDGALHRVGLATDDKVRSVKLCVTREHVIASTTSPEHGEAVEEIASELDGTPIEIGFNLRYLRDAIGAASADTLRFGFGDAASPTLIHSIASDALTLVLMPMRV</sequence>
<dbReference type="InterPro" id="IPR022634">
    <property type="entry name" value="DNA_polIII_beta_N"/>
</dbReference>
<organism evidence="14 15">
    <name type="scientific">Sphingomonas dokdonensis</name>
    <dbReference type="NCBI Taxonomy" id="344880"/>
    <lineage>
        <taxon>Bacteria</taxon>
        <taxon>Pseudomonadati</taxon>
        <taxon>Pseudomonadota</taxon>
        <taxon>Alphaproteobacteria</taxon>
        <taxon>Sphingomonadales</taxon>
        <taxon>Sphingomonadaceae</taxon>
        <taxon>Sphingomonas</taxon>
    </lineage>
</organism>
<reference evidence="14 15" key="1">
    <citation type="submission" date="2017-03" db="EMBL/GenBank/DDBJ databases">
        <title>Genome sequence of Sphingomonas dokdonensis DSM 21029.</title>
        <authorList>
            <person name="Poehlein A."/>
            <person name="Wuebbeler J.H."/>
            <person name="Steinbuechel A."/>
            <person name="Daniel R."/>
        </authorList>
    </citation>
    <scope>NUCLEOTIDE SEQUENCE [LARGE SCALE GENOMIC DNA]</scope>
    <source>
        <strain evidence="14 15">DSM 21029</strain>
    </source>
</reference>
<comment type="caution">
    <text evidence="14">The sequence shown here is derived from an EMBL/GenBank/DDBJ whole genome shotgun (WGS) entry which is preliminary data.</text>
</comment>
<evidence type="ECO:0000256" key="3">
    <source>
        <dbReference type="ARBA" id="ARBA00021035"/>
    </source>
</evidence>
<dbReference type="PANTHER" id="PTHR30478:SF0">
    <property type="entry name" value="BETA SLIDING CLAMP"/>
    <property type="match status" value="1"/>
</dbReference>
<keyword evidence="6 10" id="KW-0548">Nucleotidyltransferase</keyword>
<feature type="domain" description="DNA polymerase III beta sliding clamp N-terminal" evidence="11">
    <location>
        <begin position="6"/>
        <end position="125"/>
    </location>
</feature>
<evidence type="ECO:0000256" key="4">
    <source>
        <dbReference type="ARBA" id="ARBA00022490"/>
    </source>
</evidence>
<keyword evidence="9" id="KW-0238">DNA-binding</keyword>
<evidence type="ECO:0000256" key="2">
    <source>
        <dbReference type="ARBA" id="ARBA00010752"/>
    </source>
</evidence>
<keyword evidence="7 10" id="KW-0235">DNA replication</keyword>
<dbReference type="InterPro" id="IPR022635">
    <property type="entry name" value="DNA_polIII_beta_C"/>
</dbReference>
<dbReference type="GO" id="GO:0003887">
    <property type="term" value="F:DNA-directed DNA polymerase activity"/>
    <property type="evidence" value="ECO:0007669"/>
    <property type="project" value="UniProtKB-UniRule"/>
</dbReference>
<comment type="subunit">
    <text evidence="10">Forms a ring-shaped head-to-tail homodimer around DNA.</text>
</comment>
<dbReference type="Pfam" id="PF00712">
    <property type="entry name" value="DNA_pol3_beta"/>
    <property type="match status" value="1"/>
</dbReference>
<dbReference type="EMBL" id="NBBI01000001">
    <property type="protein sequence ID" value="OWK34096.1"/>
    <property type="molecule type" value="Genomic_DNA"/>
</dbReference>
<dbReference type="Pfam" id="PF02768">
    <property type="entry name" value="DNA_pol3_beta_3"/>
    <property type="match status" value="1"/>
</dbReference>
<keyword evidence="8 10" id="KW-0239">DNA-directed DNA polymerase</keyword>
<dbReference type="GO" id="GO:0006271">
    <property type="term" value="P:DNA strand elongation involved in DNA replication"/>
    <property type="evidence" value="ECO:0007669"/>
    <property type="project" value="TreeGrafter"/>
</dbReference>
<dbReference type="Gene3D" id="3.10.150.10">
    <property type="entry name" value="DNA Polymerase III, subunit A, domain 2"/>
    <property type="match status" value="1"/>
</dbReference>
<evidence type="ECO:0000313" key="14">
    <source>
        <dbReference type="EMBL" id="OWK34096.1"/>
    </source>
</evidence>
<feature type="domain" description="DNA polymerase III beta sliding clamp central" evidence="12">
    <location>
        <begin position="137"/>
        <end position="249"/>
    </location>
</feature>
<keyword evidence="5 10" id="KW-0808">Transferase</keyword>
<dbReference type="GO" id="GO:0009360">
    <property type="term" value="C:DNA polymerase III complex"/>
    <property type="evidence" value="ECO:0007669"/>
    <property type="project" value="InterPro"/>
</dbReference>
<name>A0A245ZWH0_9SPHN</name>
<dbReference type="NCBIfam" id="TIGR00663">
    <property type="entry name" value="dnan"/>
    <property type="match status" value="1"/>
</dbReference>
<dbReference type="GO" id="GO:0005737">
    <property type="term" value="C:cytoplasm"/>
    <property type="evidence" value="ECO:0007669"/>
    <property type="project" value="UniProtKB-SubCell"/>
</dbReference>
<evidence type="ECO:0000256" key="9">
    <source>
        <dbReference type="ARBA" id="ARBA00023125"/>
    </source>
</evidence>
<dbReference type="GO" id="GO:0008408">
    <property type="term" value="F:3'-5' exonuclease activity"/>
    <property type="evidence" value="ECO:0007669"/>
    <property type="project" value="InterPro"/>
</dbReference>
<dbReference type="Pfam" id="PF02767">
    <property type="entry name" value="DNA_pol3_beta_2"/>
    <property type="match status" value="1"/>
</dbReference>
<dbReference type="Proteomes" id="UP000197290">
    <property type="component" value="Unassembled WGS sequence"/>
</dbReference>
<comment type="similarity">
    <text evidence="2 10">Belongs to the beta sliding clamp family.</text>
</comment>
<evidence type="ECO:0000256" key="8">
    <source>
        <dbReference type="ARBA" id="ARBA00022932"/>
    </source>
</evidence>
<dbReference type="CDD" id="cd00140">
    <property type="entry name" value="beta_clamp"/>
    <property type="match status" value="1"/>
</dbReference>
<dbReference type="SMART" id="SM00480">
    <property type="entry name" value="POL3Bc"/>
    <property type="match status" value="1"/>
</dbReference>
<evidence type="ECO:0000259" key="11">
    <source>
        <dbReference type="Pfam" id="PF00712"/>
    </source>
</evidence>
<feature type="domain" description="DNA polymerase III beta sliding clamp C-terminal" evidence="13">
    <location>
        <begin position="252"/>
        <end position="371"/>
    </location>
</feature>
<comment type="function">
    <text evidence="10">Confers DNA tethering and processivity to DNA polymerases and other proteins. Acts as a clamp, forming a ring around DNA (a reaction catalyzed by the clamp-loading complex) which diffuses in an ATP-independent manner freely and bidirectionally along dsDNA. Initially characterized for its ability to contact the catalytic subunit of DNA polymerase III (Pol III), a complex, multichain enzyme responsible for most of the replicative synthesis in bacteria; Pol III exhibits 3'-5' exonuclease proofreading activity. The beta chain is required for initiation of replication as well as for processivity of DNA replication.</text>
</comment>
<evidence type="ECO:0000313" key="15">
    <source>
        <dbReference type="Proteomes" id="UP000197290"/>
    </source>
</evidence>
<gene>
    <name evidence="14" type="primary">dnaN_1</name>
    <name evidence="14" type="ORF">SPDO_09870</name>
</gene>
<dbReference type="InterPro" id="IPR046938">
    <property type="entry name" value="DNA_clamp_sf"/>
</dbReference>
<evidence type="ECO:0000256" key="1">
    <source>
        <dbReference type="ARBA" id="ARBA00004496"/>
    </source>
</evidence>
<keyword evidence="4 10" id="KW-0963">Cytoplasm</keyword>
<dbReference type="OrthoDB" id="8421503at2"/>
<proteinExistence type="inferred from homology"/>
<dbReference type="RefSeq" id="WP_088366255.1">
    <property type="nucleotide sequence ID" value="NZ_NBBI01000001.1"/>
</dbReference>